<feature type="compositionally biased region" description="Basic and acidic residues" evidence="1">
    <location>
        <begin position="214"/>
        <end position="223"/>
    </location>
</feature>
<dbReference type="PANTHER" id="PTHR10424">
    <property type="entry name" value="VIRAL ENVELOPE PROTEIN"/>
    <property type="match status" value="1"/>
</dbReference>
<reference evidence="2" key="1">
    <citation type="submission" date="2019-04" db="EMBL/GenBank/DDBJ databases">
        <title>Genome assembly of Zosterops borbonicus 15179.</title>
        <authorList>
            <person name="Leroy T."/>
            <person name="Anselmetti Y."/>
            <person name="Tilak M.-K."/>
            <person name="Nabholz B."/>
        </authorList>
    </citation>
    <scope>NUCLEOTIDE SEQUENCE</scope>
    <source>
        <strain evidence="2">HGM_15179</strain>
        <tissue evidence="2">Muscle</tissue>
    </source>
</reference>
<dbReference type="AlphaFoldDB" id="A0A8K1G1K1"/>
<evidence type="ECO:0000256" key="1">
    <source>
        <dbReference type="SAM" id="MobiDB-lite"/>
    </source>
</evidence>
<evidence type="ECO:0000313" key="3">
    <source>
        <dbReference type="Proteomes" id="UP000796761"/>
    </source>
</evidence>
<sequence length="712" mass="79091">MLLSTTGIEMDMLSKVISEIYGQWGINILHSECWERCTNALARDVIVSATSKNLTSWGKVMKALQKVLEEQETWAAAQKCLRLTPRLGIGAATQTAFENDRTEKEQRLETNNLSRSMLGSPGAESGRALETNSRSRSSSPVLKSLSAVGSNPSENPPSPRESVVSADLRQIDVRPPPYVPQHGAEAEEEGRSSVKFCATDTRGWDQKGGGVVHGGEEKSEPNRRTGSPAIPFKAEMPLEKRRSRRSGTPAHQKPRGRSQSKNHRRQEVSDHSTSSHSEEEEEVKQVSKPVREGWYKGSEYRGQGSEYKGQGSEYKGQGREYKGQGIEYKGQCHTSGESSDDSDSITVLRPQDPTWAIGRLWSVYRREDDPIRLAPDRGTVIQIIRTHPPTRYIAVGPNELITSQKEKTLVATAEPDSVPASPRPEVASQGLFDRMLYAAFASLNYSQPNLTKSCWLCYDAKPPFYEGIGVSTMFEYSKRANPKQCKWDTSRKGITLGMISGYGLCIGSRSLATQNKQHCNTSITLDQQQSWAIPAPGSVWACHTTGITPCVSIRQFDATNDFCVQVAVIPRILYHTDDEVMLHFEARHREKRELVTAVSLAVLLTLGGTGAATGISSLVTQKQNLLQLQRAIDEDLLEIHKNILKLEESLFSLSEMVLQNRRGLDLLLMQQGGLCAALNEECCTYVNHSGPIRQSMAELKERLIRRGQEFQQ</sequence>
<gene>
    <name evidence="2" type="ORF">HGM15179_017103</name>
</gene>
<name>A0A8K1G1K1_9PASS</name>
<feature type="region of interest" description="Disordered" evidence="1">
    <location>
        <begin position="94"/>
        <end position="318"/>
    </location>
</feature>
<dbReference type="Gene3D" id="1.10.287.210">
    <property type="match status" value="1"/>
</dbReference>
<evidence type="ECO:0000313" key="2">
    <source>
        <dbReference type="EMBL" id="TRZ10003.1"/>
    </source>
</evidence>
<proteinExistence type="predicted"/>
<keyword evidence="3" id="KW-1185">Reference proteome</keyword>
<dbReference type="InterPro" id="IPR010999">
    <property type="entry name" value="Retrovr_matrix"/>
</dbReference>
<feature type="compositionally biased region" description="Low complexity" evidence="1">
    <location>
        <begin position="134"/>
        <end position="153"/>
    </location>
</feature>
<dbReference type="PANTHER" id="PTHR10424:SF82">
    <property type="entry name" value="ENVELOPE GLYCOPROTEIN-RELATED"/>
    <property type="match status" value="1"/>
</dbReference>
<feature type="compositionally biased region" description="Basic and acidic residues" evidence="1">
    <location>
        <begin position="98"/>
        <end position="108"/>
    </location>
</feature>
<accession>A0A8K1G1K1</accession>
<protein>
    <submittedName>
        <fullName evidence="2">Uncharacterized protein</fullName>
    </submittedName>
</protein>
<dbReference type="OrthoDB" id="9306952at2759"/>
<dbReference type="Gene3D" id="1.10.150.90">
    <property type="entry name" value="Immunodeficiency lentiviruses, gag gene matrix protein p17"/>
    <property type="match status" value="1"/>
</dbReference>
<dbReference type="CDD" id="cd09851">
    <property type="entry name" value="HTLV-1-like_HR1-HR2"/>
    <property type="match status" value="1"/>
</dbReference>
<feature type="compositionally biased region" description="Basic residues" evidence="1">
    <location>
        <begin position="252"/>
        <end position="264"/>
    </location>
</feature>
<dbReference type="InterPro" id="IPR018154">
    <property type="entry name" value="TLV/ENV_coat_polyprotein"/>
</dbReference>
<comment type="caution">
    <text evidence="2">The sequence shown here is derived from an EMBL/GenBank/DDBJ whole genome shotgun (WGS) entry which is preliminary data.</text>
</comment>
<dbReference type="InterPro" id="IPR012344">
    <property type="entry name" value="Matrix_HIV/RSV_N"/>
</dbReference>
<dbReference type="SUPFAM" id="SSF58069">
    <property type="entry name" value="Virus ectodomain"/>
    <property type="match status" value="1"/>
</dbReference>
<feature type="compositionally biased region" description="Basic and acidic residues" evidence="1">
    <location>
        <begin position="283"/>
        <end position="294"/>
    </location>
</feature>
<dbReference type="Proteomes" id="UP000796761">
    <property type="component" value="Unassembled WGS sequence"/>
</dbReference>
<dbReference type="SUPFAM" id="SSF47836">
    <property type="entry name" value="Retroviral matrix proteins"/>
    <property type="match status" value="1"/>
</dbReference>
<dbReference type="EMBL" id="SWJQ01000958">
    <property type="protein sequence ID" value="TRZ10003.1"/>
    <property type="molecule type" value="Genomic_DNA"/>
</dbReference>
<organism evidence="2 3">
    <name type="scientific">Zosterops borbonicus</name>
    <dbReference type="NCBI Taxonomy" id="364589"/>
    <lineage>
        <taxon>Eukaryota</taxon>
        <taxon>Metazoa</taxon>
        <taxon>Chordata</taxon>
        <taxon>Craniata</taxon>
        <taxon>Vertebrata</taxon>
        <taxon>Euteleostomi</taxon>
        <taxon>Archelosauria</taxon>
        <taxon>Archosauria</taxon>
        <taxon>Dinosauria</taxon>
        <taxon>Saurischia</taxon>
        <taxon>Theropoda</taxon>
        <taxon>Coelurosauria</taxon>
        <taxon>Aves</taxon>
        <taxon>Neognathae</taxon>
        <taxon>Neoaves</taxon>
        <taxon>Telluraves</taxon>
        <taxon>Australaves</taxon>
        <taxon>Passeriformes</taxon>
        <taxon>Sylvioidea</taxon>
        <taxon>Zosteropidae</taxon>
        <taxon>Zosterops</taxon>
    </lineage>
</organism>
<dbReference type="Pfam" id="PF00429">
    <property type="entry name" value="TLV_coat"/>
    <property type="match status" value="1"/>
</dbReference>